<keyword evidence="3" id="KW-1185">Reference proteome</keyword>
<gene>
    <name evidence="2" type="ORF">HU747_13405</name>
</gene>
<dbReference type="PROSITE" id="PS00409">
    <property type="entry name" value="PROKAR_NTER_METHYL"/>
    <property type="match status" value="1"/>
</dbReference>
<proteinExistence type="predicted"/>
<name>A0ABR6V7V4_9PSED</name>
<dbReference type="Pfam" id="PF07963">
    <property type="entry name" value="N_methyl"/>
    <property type="match status" value="1"/>
</dbReference>
<sequence>MRTRDQGMTLLEVLLAVVVVSLSMFAAAASQLRAMQATESARHEGQAALSAHSEHERGRVQGRQP</sequence>
<dbReference type="InterPro" id="IPR012902">
    <property type="entry name" value="N_methyl_site"/>
</dbReference>
<organism evidence="2 3">
    <name type="scientific">Pseudomonas taiwanensis</name>
    <dbReference type="NCBI Taxonomy" id="470150"/>
    <lineage>
        <taxon>Bacteria</taxon>
        <taxon>Pseudomonadati</taxon>
        <taxon>Pseudomonadota</taxon>
        <taxon>Gammaproteobacteria</taxon>
        <taxon>Pseudomonadales</taxon>
        <taxon>Pseudomonadaceae</taxon>
        <taxon>Pseudomonas</taxon>
    </lineage>
</organism>
<dbReference type="Proteomes" id="UP000628086">
    <property type="component" value="Unassembled WGS sequence"/>
</dbReference>
<feature type="region of interest" description="Disordered" evidence="1">
    <location>
        <begin position="36"/>
        <end position="65"/>
    </location>
</feature>
<dbReference type="RefSeq" id="WP_027907756.1">
    <property type="nucleotide sequence ID" value="NZ_JABWRR010000005.1"/>
</dbReference>
<reference evidence="2 3" key="1">
    <citation type="journal article" date="2020" name="Microorganisms">
        <title>Reliable Identification of Environmental Pseudomonas Isolates Using the rpoD Gene.</title>
        <authorList>
            <consortium name="The Broad Institute Genome Sequencing Platform"/>
            <person name="Girard L."/>
            <person name="Lood C."/>
            <person name="Rokni-Zadeh H."/>
            <person name="van Noort V."/>
            <person name="Lavigne R."/>
            <person name="De Mot R."/>
        </authorList>
    </citation>
    <scope>NUCLEOTIDE SEQUENCE [LARGE SCALE GENOMIC DNA]</scope>
    <source>
        <strain evidence="2 3">RW7P2</strain>
    </source>
</reference>
<comment type="caution">
    <text evidence="2">The sequence shown here is derived from an EMBL/GenBank/DDBJ whole genome shotgun (WGS) entry which is preliminary data.</text>
</comment>
<dbReference type="EMBL" id="JABWRS010000008">
    <property type="protein sequence ID" value="MBC3476591.1"/>
    <property type="molecule type" value="Genomic_DNA"/>
</dbReference>
<dbReference type="NCBIfam" id="TIGR02532">
    <property type="entry name" value="IV_pilin_GFxxxE"/>
    <property type="match status" value="1"/>
</dbReference>
<evidence type="ECO:0000313" key="2">
    <source>
        <dbReference type="EMBL" id="MBC3476591.1"/>
    </source>
</evidence>
<evidence type="ECO:0000313" key="3">
    <source>
        <dbReference type="Proteomes" id="UP000628086"/>
    </source>
</evidence>
<protein>
    <submittedName>
        <fullName evidence="2">Prepilin-type N-terminal cleavage/methylation domain-containing protein</fullName>
    </submittedName>
</protein>
<accession>A0ABR6V7V4</accession>
<evidence type="ECO:0000256" key="1">
    <source>
        <dbReference type="SAM" id="MobiDB-lite"/>
    </source>
</evidence>